<dbReference type="InterPro" id="IPR000406">
    <property type="entry name" value="Rho_GDI"/>
</dbReference>
<dbReference type="PANTHER" id="PTHR10980">
    <property type="entry name" value="RHO GDP-DISSOCIATION INHIBITOR"/>
    <property type="match status" value="1"/>
</dbReference>
<evidence type="ECO:0000256" key="2">
    <source>
        <dbReference type="ARBA" id="ARBA00009758"/>
    </source>
</evidence>
<dbReference type="InterPro" id="IPR014756">
    <property type="entry name" value="Ig_E-set"/>
</dbReference>
<feature type="region of interest" description="Disordered" evidence="7">
    <location>
        <begin position="1"/>
        <end position="29"/>
    </location>
</feature>
<dbReference type="GO" id="GO:0005094">
    <property type="term" value="F:Rho GDP-dissociation inhibitor activity"/>
    <property type="evidence" value="ECO:0007669"/>
    <property type="project" value="InterPro"/>
</dbReference>
<evidence type="ECO:0000313" key="9">
    <source>
        <dbReference type="RefSeq" id="XP_022093647.1"/>
    </source>
</evidence>
<comment type="subcellular location">
    <subcellularLocation>
        <location evidence="1">Cytoplasm</location>
    </subcellularLocation>
</comment>
<gene>
    <name evidence="9 10" type="primary">LOC110980897</name>
</gene>
<dbReference type="GO" id="GO:0016020">
    <property type="term" value="C:membrane"/>
    <property type="evidence" value="ECO:0007669"/>
    <property type="project" value="TreeGrafter"/>
</dbReference>
<dbReference type="GO" id="GO:0005829">
    <property type="term" value="C:cytosol"/>
    <property type="evidence" value="ECO:0007669"/>
    <property type="project" value="TreeGrafter"/>
</dbReference>
<evidence type="ECO:0000256" key="5">
    <source>
        <dbReference type="ARBA" id="ARBA00073845"/>
    </source>
</evidence>
<dbReference type="FunFam" id="2.70.50.30:FF:000001">
    <property type="entry name" value="Rho GDP-dissociation inhibitor 1"/>
    <property type="match status" value="1"/>
</dbReference>
<dbReference type="RefSeq" id="XP_022093647.1">
    <property type="nucleotide sequence ID" value="XM_022237955.1"/>
</dbReference>
<evidence type="ECO:0000256" key="7">
    <source>
        <dbReference type="SAM" id="MobiDB-lite"/>
    </source>
</evidence>
<keyword evidence="8" id="KW-1185">Reference proteome</keyword>
<dbReference type="OrthoDB" id="1683373at2759"/>
<keyword evidence="3" id="KW-0963">Cytoplasm</keyword>
<dbReference type="Gene3D" id="2.70.50.30">
    <property type="entry name" value="Coagulation Factor XIII, subunit A, domain 1"/>
    <property type="match status" value="1"/>
</dbReference>
<evidence type="ECO:0000313" key="10">
    <source>
        <dbReference type="RefSeq" id="XP_022093648.1"/>
    </source>
</evidence>
<dbReference type="KEGG" id="aplc:110980897"/>
<evidence type="ECO:0000256" key="3">
    <source>
        <dbReference type="ARBA" id="ARBA00022490"/>
    </source>
</evidence>
<proteinExistence type="inferred from homology"/>
<dbReference type="PRINTS" id="PR00492">
    <property type="entry name" value="RHOGDI"/>
</dbReference>
<comment type="similarity">
    <text evidence="2">Belongs to the Rho GDI family.</text>
</comment>
<comment type="function">
    <text evidence="4">Inhibits GDP/GTP exchange reaction of RhoB. Interacts specifically with the GDP- and GTP-bound forms of post-translationally processed Rhob and Rhog proteins, both of which show a growth-regulated expression in mammalian cells. Stimulates the release of the GDP-bound but not the GTP-bound RhoB protein. Also inhibits the GDP/GTP exchange of RhoB but shows less ability to inhibit the dissociation of prebound GTP.</text>
</comment>
<dbReference type="InterPro" id="IPR024792">
    <property type="entry name" value="RhoGDI_dom_sf"/>
</dbReference>
<dbReference type="SUPFAM" id="SSF81296">
    <property type="entry name" value="E set domains"/>
    <property type="match status" value="1"/>
</dbReference>
<dbReference type="RefSeq" id="XP_022093648.1">
    <property type="nucleotide sequence ID" value="XM_022237956.1"/>
</dbReference>
<dbReference type="Proteomes" id="UP000694845">
    <property type="component" value="Unplaced"/>
</dbReference>
<evidence type="ECO:0000256" key="4">
    <source>
        <dbReference type="ARBA" id="ARBA00053735"/>
    </source>
</evidence>
<organism evidence="8 10">
    <name type="scientific">Acanthaster planci</name>
    <name type="common">Crown-of-thorns starfish</name>
    <dbReference type="NCBI Taxonomy" id="133434"/>
    <lineage>
        <taxon>Eukaryota</taxon>
        <taxon>Metazoa</taxon>
        <taxon>Echinodermata</taxon>
        <taxon>Eleutherozoa</taxon>
        <taxon>Asterozoa</taxon>
        <taxon>Asteroidea</taxon>
        <taxon>Valvatacea</taxon>
        <taxon>Valvatida</taxon>
        <taxon>Acanthasteridae</taxon>
        <taxon>Acanthaster</taxon>
    </lineage>
</organism>
<evidence type="ECO:0000256" key="6">
    <source>
        <dbReference type="ARBA" id="ARBA00080671"/>
    </source>
</evidence>
<sequence>MADEPEAAPAGVEEVDDSEELTPGYKAPEKKSVAEIQELDADDESLVRYKKALLAGAEKVEDEGGPNVLVKALVFAPVGHERICLDLTGDTSKLKDSPFVIKEGTPYRIFIKFRVQREIVSGLRYFQTTHRKGIRVGKDNLMVGSYGPKTEVYEYGTPEDEAPAGMMARGHYTVKSKFTDDDKNIYLEWEWSFDIKKDWA</sequence>
<accession>A0A8B7YK59</accession>
<dbReference type="AlphaFoldDB" id="A0A8B7YK59"/>
<reference evidence="9 10" key="1">
    <citation type="submission" date="2025-04" db="UniProtKB">
        <authorList>
            <consortium name="RefSeq"/>
        </authorList>
    </citation>
    <scope>IDENTIFICATION</scope>
</reference>
<evidence type="ECO:0000256" key="1">
    <source>
        <dbReference type="ARBA" id="ARBA00004496"/>
    </source>
</evidence>
<dbReference type="GO" id="GO:0007266">
    <property type="term" value="P:Rho protein signal transduction"/>
    <property type="evidence" value="ECO:0007669"/>
    <property type="project" value="InterPro"/>
</dbReference>
<dbReference type="Pfam" id="PF02115">
    <property type="entry name" value="Rho_GDI"/>
    <property type="match status" value="1"/>
</dbReference>
<name>A0A8B7YK59_ACAPL</name>
<protein>
    <recommendedName>
        <fullName evidence="5">Rho GDP-dissociation inhibitor 3</fullName>
    </recommendedName>
    <alternativeName>
        <fullName evidence="6">Rho-GDI gamma</fullName>
    </alternativeName>
</protein>
<dbReference type="GeneID" id="110980897"/>
<dbReference type="OMA" id="HPDHHDE"/>
<evidence type="ECO:0000313" key="8">
    <source>
        <dbReference type="Proteomes" id="UP000694845"/>
    </source>
</evidence>
<dbReference type="PANTHER" id="PTHR10980:SF3">
    <property type="entry name" value="LD16419P"/>
    <property type="match status" value="1"/>
</dbReference>